<dbReference type="PIRSF" id="PIRSF006806">
    <property type="entry name" value="FTHF_cligase"/>
    <property type="match status" value="1"/>
</dbReference>
<keyword evidence="3 4" id="KW-0067">ATP-binding</keyword>
<dbReference type="AlphaFoldDB" id="A0A3A1U1Z7"/>
<keyword evidence="6" id="KW-0436">Ligase</keyword>
<dbReference type="Gene3D" id="3.40.50.10420">
    <property type="entry name" value="NagB/RpiA/CoA transferase-like"/>
    <property type="match status" value="1"/>
</dbReference>
<dbReference type="SUPFAM" id="SSF100950">
    <property type="entry name" value="NagB/RpiA/CoA transferase-like"/>
    <property type="match status" value="1"/>
</dbReference>
<evidence type="ECO:0000313" key="6">
    <source>
        <dbReference type="EMBL" id="RIX30541.1"/>
    </source>
</evidence>
<name>A0A3A1U1Z7_9MICO</name>
<evidence type="ECO:0000256" key="4">
    <source>
        <dbReference type="PIRSR" id="PIRSR006806-1"/>
    </source>
</evidence>
<dbReference type="GO" id="GO:0005524">
    <property type="term" value="F:ATP binding"/>
    <property type="evidence" value="ECO:0007669"/>
    <property type="project" value="UniProtKB-KW"/>
</dbReference>
<dbReference type="Proteomes" id="UP000265742">
    <property type="component" value="Unassembled WGS sequence"/>
</dbReference>
<protein>
    <recommendedName>
        <fullName evidence="5">5-formyltetrahydrofolate cyclo-ligase</fullName>
        <ecNumber evidence="5">6.3.3.2</ecNumber>
    </recommendedName>
</protein>
<dbReference type="GO" id="GO:0046872">
    <property type="term" value="F:metal ion binding"/>
    <property type="evidence" value="ECO:0007669"/>
    <property type="project" value="UniProtKB-KW"/>
</dbReference>
<evidence type="ECO:0000256" key="2">
    <source>
        <dbReference type="ARBA" id="ARBA00022741"/>
    </source>
</evidence>
<organism evidence="6 7">
    <name type="scientific">Amnibacterium setariae</name>
    <dbReference type="NCBI Taxonomy" id="2306585"/>
    <lineage>
        <taxon>Bacteria</taxon>
        <taxon>Bacillati</taxon>
        <taxon>Actinomycetota</taxon>
        <taxon>Actinomycetes</taxon>
        <taxon>Micrococcales</taxon>
        <taxon>Microbacteriaceae</taxon>
        <taxon>Amnibacterium</taxon>
    </lineage>
</organism>
<reference evidence="7" key="1">
    <citation type="submission" date="2018-09" db="EMBL/GenBank/DDBJ databases">
        <authorList>
            <person name="Kim I."/>
        </authorList>
    </citation>
    <scope>NUCLEOTIDE SEQUENCE [LARGE SCALE GENOMIC DNA]</scope>
    <source>
        <strain evidence="7">DD4a</strain>
    </source>
</reference>
<dbReference type="PANTHER" id="PTHR23407:SF1">
    <property type="entry name" value="5-FORMYLTETRAHYDROFOLATE CYCLO-LIGASE"/>
    <property type="match status" value="1"/>
</dbReference>
<evidence type="ECO:0000256" key="1">
    <source>
        <dbReference type="ARBA" id="ARBA00010638"/>
    </source>
</evidence>
<dbReference type="NCBIfam" id="TIGR02727">
    <property type="entry name" value="MTHFS_bact"/>
    <property type="match status" value="1"/>
</dbReference>
<evidence type="ECO:0000256" key="5">
    <source>
        <dbReference type="RuleBase" id="RU361279"/>
    </source>
</evidence>
<dbReference type="PANTHER" id="PTHR23407">
    <property type="entry name" value="ATPASE INHIBITOR/5-FORMYLTETRAHYDROFOLATE CYCLO-LIGASE"/>
    <property type="match status" value="1"/>
</dbReference>
<comment type="cofactor">
    <cofactor evidence="5">
        <name>Mg(2+)</name>
        <dbReference type="ChEBI" id="CHEBI:18420"/>
    </cofactor>
</comment>
<dbReference type="Pfam" id="PF01812">
    <property type="entry name" value="5-FTHF_cyc-lig"/>
    <property type="match status" value="1"/>
</dbReference>
<accession>A0A3A1U1Z7</accession>
<evidence type="ECO:0000313" key="7">
    <source>
        <dbReference type="Proteomes" id="UP000265742"/>
    </source>
</evidence>
<comment type="catalytic activity">
    <reaction evidence="5">
        <text>(6S)-5-formyl-5,6,7,8-tetrahydrofolate + ATP = (6R)-5,10-methenyltetrahydrofolate + ADP + phosphate</text>
        <dbReference type="Rhea" id="RHEA:10488"/>
        <dbReference type="ChEBI" id="CHEBI:30616"/>
        <dbReference type="ChEBI" id="CHEBI:43474"/>
        <dbReference type="ChEBI" id="CHEBI:57455"/>
        <dbReference type="ChEBI" id="CHEBI:57457"/>
        <dbReference type="ChEBI" id="CHEBI:456216"/>
        <dbReference type="EC" id="6.3.3.2"/>
    </reaction>
</comment>
<dbReference type="RefSeq" id="WP_119480902.1">
    <property type="nucleotide sequence ID" value="NZ_QXTG01000001.1"/>
</dbReference>
<dbReference type="OrthoDB" id="3242798at2"/>
<evidence type="ECO:0000256" key="3">
    <source>
        <dbReference type="ARBA" id="ARBA00022840"/>
    </source>
</evidence>
<feature type="binding site" evidence="4">
    <location>
        <position position="55"/>
    </location>
    <ligand>
        <name>substrate</name>
    </ligand>
</feature>
<dbReference type="GO" id="GO:0009396">
    <property type="term" value="P:folic acid-containing compound biosynthetic process"/>
    <property type="evidence" value="ECO:0007669"/>
    <property type="project" value="TreeGrafter"/>
</dbReference>
<dbReference type="InterPro" id="IPR024185">
    <property type="entry name" value="FTHF_cligase-like_sf"/>
</dbReference>
<feature type="binding site" evidence="4">
    <location>
        <begin position="9"/>
        <end position="13"/>
    </location>
    <ligand>
        <name>ATP</name>
        <dbReference type="ChEBI" id="CHEBI:30616"/>
    </ligand>
</feature>
<keyword evidence="7" id="KW-1185">Reference proteome</keyword>
<feature type="binding site" evidence="4">
    <location>
        <begin position="138"/>
        <end position="146"/>
    </location>
    <ligand>
        <name>ATP</name>
        <dbReference type="ChEBI" id="CHEBI:30616"/>
    </ligand>
</feature>
<dbReference type="GO" id="GO:0035999">
    <property type="term" value="P:tetrahydrofolate interconversion"/>
    <property type="evidence" value="ECO:0007669"/>
    <property type="project" value="TreeGrafter"/>
</dbReference>
<feature type="binding site" evidence="4">
    <location>
        <position position="60"/>
    </location>
    <ligand>
        <name>substrate</name>
    </ligand>
</feature>
<comment type="caution">
    <text evidence="6">The sequence shown here is derived from an EMBL/GenBank/DDBJ whole genome shotgun (WGS) entry which is preliminary data.</text>
</comment>
<dbReference type="EMBL" id="QXTG01000001">
    <property type="protein sequence ID" value="RIX30541.1"/>
    <property type="molecule type" value="Genomic_DNA"/>
</dbReference>
<keyword evidence="2 4" id="KW-0547">Nucleotide-binding</keyword>
<sequence>MTDDLAPQKRALRAELRERRRNLTRDERAAATTGITEQLVALVRKIDARSVSCYLSAQDEPNTREFANWARDAGIRVLFPITRTDGLLDWTTATDDEEETLGLFGTPEAVGELLGPIAINDVDLIVVPAAAVDGSGMRLGWGRGYYDKTLGSMERCPPVYAVLFDSELVDEVPRERHDQAVDGVVTPTRTVEFSTRSPRRRRI</sequence>
<keyword evidence="5" id="KW-0479">Metal-binding</keyword>
<dbReference type="EC" id="6.3.3.2" evidence="5"/>
<dbReference type="InterPro" id="IPR002698">
    <property type="entry name" value="FTHF_cligase"/>
</dbReference>
<keyword evidence="5" id="KW-0460">Magnesium</keyword>
<proteinExistence type="inferred from homology"/>
<gene>
    <name evidence="6" type="ORF">D1781_03725</name>
</gene>
<comment type="similarity">
    <text evidence="1 5">Belongs to the 5-formyltetrahydrofolate cyclo-ligase family.</text>
</comment>
<dbReference type="GO" id="GO:0030272">
    <property type="term" value="F:5-formyltetrahydrofolate cyclo-ligase activity"/>
    <property type="evidence" value="ECO:0007669"/>
    <property type="project" value="UniProtKB-EC"/>
</dbReference>
<dbReference type="InterPro" id="IPR037171">
    <property type="entry name" value="NagB/RpiA_transferase-like"/>
</dbReference>